<dbReference type="EC" id="5.1.1.3" evidence="2 7"/>
<dbReference type="InterPro" id="IPR018187">
    <property type="entry name" value="Asp/Glu_racemase_AS_1"/>
</dbReference>
<comment type="function">
    <text evidence="7">Provides the (R)-glutamate required for cell wall biosynthesis.</text>
</comment>
<keyword evidence="9" id="KW-1185">Reference proteome</keyword>
<dbReference type="GO" id="GO:0009252">
    <property type="term" value="P:peptidoglycan biosynthetic process"/>
    <property type="evidence" value="ECO:0007669"/>
    <property type="project" value="UniProtKB-UniRule"/>
</dbReference>
<dbReference type="OrthoDB" id="9801055at2"/>
<dbReference type="PROSITE" id="PS00924">
    <property type="entry name" value="ASP_GLU_RACEMASE_2"/>
    <property type="match status" value="1"/>
</dbReference>
<gene>
    <name evidence="7" type="primary">murI</name>
    <name evidence="8" type="ORF">BX592_12958</name>
</gene>
<dbReference type="PANTHER" id="PTHR21198">
    <property type="entry name" value="GLUTAMATE RACEMASE"/>
    <property type="match status" value="1"/>
</dbReference>
<feature type="active site" description="Proton donor/acceptor" evidence="7">
    <location>
        <position position="199"/>
    </location>
</feature>
<feature type="binding site" evidence="7">
    <location>
        <begin position="26"/>
        <end position="27"/>
    </location>
    <ligand>
        <name>substrate</name>
    </ligand>
</feature>
<dbReference type="InterPro" id="IPR033134">
    <property type="entry name" value="Asp/Glu_racemase_AS_2"/>
</dbReference>
<keyword evidence="4 7" id="KW-0573">Peptidoglycan synthesis</keyword>
<feature type="active site" description="Proton donor/acceptor" evidence="7">
    <location>
        <position position="89"/>
    </location>
</feature>
<dbReference type="EMBL" id="SORE01000029">
    <property type="protein sequence ID" value="TDY38941.1"/>
    <property type="molecule type" value="Genomic_DNA"/>
</dbReference>
<dbReference type="PROSITE" id="PS00923">
    <property type="entry name" value="ASP_GLU_RACEMASE_1"/>
    <property type="match status" value="1"/>
</dbReference>
<reference evidence="8 9" key="1">
    <citation type="submission" date="2019-03" db="EMBL/GenBank/DDBJ databases">
        <title>Genomic Encyclopedia of Type Strains, Phase III (KMG-III): the genomes of soil and plant-associated and newly described type strains.</title>
        <authorList>
            <person name="Whitman W."/>
        </authorList>
    </citation>
    <scope>NUCLEOTIDE SEQUENCE [LARGE SCALE GENOMIC DNA]</scope>
    <source>
        <strain evidence="8 9">LMG 29544</strain>
    </source>
</reference>
<dbReference type="UniPathway" id="UPA00219"/>
<dbReference type="AlphaFoldDB" id="A0A4R8L8A5"/>
<name>A0A4R8L8A5_9BURK</name>
<evidence type="ECO:0000256" key="5">
    <source>
        <dbReference type="ARBA" id="ARBA00023235"/>
    </source>
</evidence>
<proteinExistence type="inferred from homology"/>
<dbReference type="PANTHER" id="PTHR21198:SF2">
    <property type="entry name" value="GLUTAMATE RACEMASE"/>
    <property type="match status" value="1"/>
</dbReference>
<evidence type="ECO:0000256" key="6">
    <source>
        <dbReference type="ARBA" id="ARBA00023316"/>
    </source>
</evidence>
<comment type="similarity">
    <text evidence="7">Belongs to the aspartate/glutamate racemases family.</text>
</comment>
<dbReference type="GO" id="GO:0071555">
    <property type="term" value="P:cell wall organization"/>
    <property type="evidence" value="ECO:0007669"/>
    <property type="project" value="UniProtKB-KW"/>
</dbReference>
<dbReference type="RefSeq" id="WP_134196641.1">
    <property type="nucleotide sequence ID" value="NZ_JBHLUW010000019.1"/>
</dbReference>
<dbReference type="SUPFAM" id="SSF53681">
    <property type="entry name" value="Aspartate/glutamate racemase"/>
    <property type="match status" value="2"/>
</dbReference>
<comment type="caution">
    <text evidence="8">The sequence shown here is derived from an EMBL/GenBank/DDBJ whole genome shotgun (WGS) entry which is preliminary data.</text>
</comment>
<dbReference type="GO" id="GO:0008881">
    <property type="term" value="F:glutamate racemase activity"/>
    <property type="evidence" value="ECO:0007669"/>
    <property type="project" value="UniProtKB-UniRule"/>
</dbReference>
<dbReference type="InterPro" id="IPR001920">
    <property type="entry name" value="Asp/Glu_race"/>
</dbReference>
<dbReference type="Proteomes" id="UP000295509">
    <property type="component" value="Unassembled WGS sequence"/>
</dbReference>
<evidence type="ECO:0000313" key="9">
    <source>
        <dbReference type="Proteomes" id="UP000295509"/>
    </source>
</evidence>
<accession>A0A4R8L8A5</accession>
<comment type="catalytic activity">
    <reaction evidence="1 7">
        <text>L-glutamate = D-glutamate</text>
        <dbReference type="Rhea" id="RHEA:12813"/>
        <dbReference type="ChEBI" id="CHEBI:29985"/>
        <dbReference type="ChEBI" id="CHEBI:29986"/>
        <dbReference type="EC" id="5.1.1.3"/>
    </reaction>
</comment>
<protein>
    <recommendedName>
        <fullName evidence="2 7">Glutamate racemase</fullName>
        <ecNumber evidence="2 7">5.1.1.3</ecNumber>
    </recommendedName>
</protein>
<feature type="binding site" evidence="7">
    <location>
        <begin position="90"/>
        <end position="91"/>
    </location>
    <ligand>
        <name>substrate</name>
    </ligand>
</feature>
<keyword evidence="3 7" id="KW-0133">Cell shape</keyword>
<dbReference type="NCBIfam" id="TIGR00067">
    <property type="entry name" value="glut_race"/>
    <property type="match status" value="1"/>
</dbReference>
<evidence type="ECO:0000256" key="4">
    <source>
        <dbReference type="ARBA" id="ARBA00022984"/>
    </source>
</evidence>
<evidence type="ECO:0000256" key="2">
    <source>
        <dbReference type="ARBA" id="ARBA00013090"/>
    </source>
</evidence>
<evidence type="ECO:0000313" key="8">
    <source>
        <dbReference type="EMBL" id="TDY38941.1"/>
    </source>
</evidence>
<dbReference type="Pfam" id="PF01177">
    <property type="entry name" value="Asp_Glu_race"/>
    <property type="match status" value="1"/>
</dbReference>
<evidence type="ECO:0000256" key="1">
    <source>
        <dbReference type="ARBA" id="ARBA00001602"/>
    </source>
</evidence>
<dbReference type="HAMAP" id="MF_00258">
    <property type="entry name" value="Glu_racemase"/>
    <property type="match status" value="1"/>
</dbReference>
<feature type="binding site" evidence="7">
    <location>
        <begin position="200"/>
        <end position="201"/>
    </location>
    <ligand>
        <name>substrate</name>
    </ligand>
</feature>
<keyword evidence="6 7" id="KW-0961">Cell wall biogenesis/degradation</keyword>
<sequence>MTASLSVSSNANATPAAAHAPVGIFDSGLGGLSVLRAVRAQLPEQQVIYVADSLYAPYGERDDDFISDRTLAIGEWLIAQGAKALVVACNTATAQSIALARERLPIPVIGVEPGIKPAALLSKTHVAGVLATQVTLRSAKFLALHERYAAECKFLCQPGHGLVEAIERCDLDSAELRALLNGYLQPMLDAGADTLVLGCTHYPFLDAAIRDLVGDRLALIDTSVAIARQLERVLEQNHLRAGSGERAGTPRLCSTSDGAHLRQLSRTLLDIDTVVERVVIPSRRTIALDAAASARAGTYSAAQVDPLSSGRSPGVVLAALESTSRPEPGTA</sequence>
<dbReference type="GO" id="GO:0008360">
    <property type="term" value="P:regulation of cell shape"/>
    <property type="evidence" value="ECO:0007669"/>
    <property type="project" value="UniProtKB-KW"/>
</dbReference>
<evidence type="ECO:0000256" key="3">
    <source>
        <dbReference type="ARBA" id="ARBA00022960"/>
    </source>
</evidence>
<evidence type="ECO:0000256" key="7">
    <source>
        <dbReference type="HAMAP-Rule" id="MF_00258"/>
    </source>
</evidence>
<dbReference type="Gene3D" id="3.40.50.1860">
    <property type="match status" value="2"/>
</dbReference>
<organism evidence="8 9">
    <name type="scientific">Paraburkholderia rhizosphaerae</name>
    <dbReference type="NCBI Taxonomy" id="480658"/>
    <lineage>
        <taxon>Bacteria</taxon>
        <taxon>Pseudomonadati</taxon>
        <taxon>Pseudomonadota</taxon>
        <taxon>Betaproteobacteria</taxon>
        <taxon>Burkholderiales</taxon>
        <taxon>Burkholderiaceae</taxon>
        <taxon>Paraburkholderia</taxon>
    </lineage>
</organism>
<dbReference type="InterPro" id="IPR015942">
    <property type="entry name" value="Asp/Glu/hydantoin_racemase"/>
</dbReference>
<feature type="binding site" evidence="7">
    <location>
        <begin position="58"/>
        <end position="59"/>
    </location>
    <ligand>
        <name>substrate</name>
    </ligand>
</feature>
<keyword evidence="5 7" id="KW-0413">Isomerase</keyword>
<dbReference type="InterPro" id="IPR004391">
    <property type="entry name" value="Glu_race"/>
</dbReference>
<comment type="pathway">
    <text evidence="7">Cell wall biogenesis; peptidoglycan biosynthesis.</text>
</comment>